<dbReference type="InterPro" id="IPR024079">
    <property type="entry name" value="MetalloPept_cat_dom_sf"/>
</dbReference>
<dbReference type="EMBL" id="BAEK01000011">
    <property type="protein sequence ID" value="GAC03439.1"/>
    <property type="molecule type" value="Genomic_DNA"/>
</dbReference>
<dbReference type="SUPFAM" id="SSF55486">
    <property type="entry name" value="Metalloproteases ('zincins'), catalytic domain"/>
    <property type="match status" value="1"/>
</dbReference>
<name>A0ABQ0I279_9ALTE</name>
<keyword evidence="2" id="KW-0677">Repeat</keyword>
<evidence type="ECO:0000259" key="7">
    <source>
        <dbReference type="SMART" id="SM00237"/>
    </source>
</evidence>
<evidence type="ECO:0000256" key="5">
    <source>
        <dbReference type="SAM" id="MobiDB-lite"/>
    </source>
</evidence>
<evidence type="ECO:0000256" key="6">
    <source>
        <dbReference type="SAM" id="SignalP"/>
    </source>
</evidence>
<dbReference type="Gene3D" id="2.60.40.2030">
    <property type="match status" value="2"/>
</dbReference>
<keyword evidence="9" id="KW-1185">Reference proteome</keyword>
<keyword evidence="4" id="KW-0813">Transport</keyword>
<dbReference type="RefSeq" id="WP_008302263.1">
    <property type="nucleotide sequence ID" value="NZ_BAEK01000011.1"/>
</dbReference>
<reference evidence="8 9" key="1">
    <citation type="journal article" date="2014" name="Environ. Microbiol.">
        <title>Comparative genomics of the marine bacterial genus Glaciecola reveals the high degree of genomic diversity and genomic characteristic for cold adaptation.</title>
        <authorList>
            <person name="Qin Q.L."/>
            <person name="Xie B.B."/>
            <person name="Yu Y."/>
            <person name="Shu Y.L."/>
            <person name="Rong J.C."/>
            <person name="Zhang Y.J."/>
            <person name="Zhao D.L."/>
            <person name="Chen X.L."/>
            <person name="Zhang X.Y."/>
            <person name="Chen B."/>
            <person name="Zhou B.C."/>
            <person name="Zhang Y.Z."/>
        </authorList>
    </citation>
    <scope>NUCLEOTIDE SEQUENCE [LARGE SCALE GENOMIC DNA]</scope>
    <source>
        <strain evidence="8 9">NO2</strain>
    </source>
</reference>
<evidence type="ECO:0000313" key="9">
    <source>
        <dbReference type="Proteomes" id="UP000008372"/>
    </source>
</evidence>
<feature type="domain" description="Calx-beta" evidence="7">
    <location>
        <begin position="360"/>
        <end position="461"/>
    </location>
</feature>
<evidence type="ECO:0000256" key="4">
    <source>
        <dbReference type="ARBA" id="ARBA00023065"/>
    </source>
</evidence>
<dbReference type="Pfam" id="PF13583">
    <property type="entry name" value="Reprolysin_4"/>
    <property type="match status" value="1"/>
</dbReference>
<dbReference type="SUPFAM" id="SSF141072">
    <property type="entry name" value="CalX-like"/>
    <property type="match status" value="2"/>
</dbReference>
<dbReference type="InterPro" id="IPR003644">
    <property type="entry name" value="Calx_beta"/>
</dbReference>
<dbReference type="SMART" id="SM00237">
    <property type="entry name" value="Calx_beta"/>
    <property type="match status" value="2"/>
</dbReference>
<evidence type="ECO:0000256" key="3">
    <source>
        <dbReference type="ARBA" id="ARBA00022837"/>
    </source>
</evidence>
<feature type="domain" description="Calx-beta" evidence="7">
    <location>
        <begin position="250"/>
        <end position="347"/>
    </location>
</feature>
<keyword evidence="1 6" id="KW-0732">Signal</keyword>
<organism evidence="8 9">
    <name type="scientific">Paraglaciecola agarilytica NO2</name>
    <dbReference type="NCBI Taxonomy" id="1125747"/>
    <lineage>
        <taxon>Bacteria</taxon>
        <taxon>Pseudomonadati</taxon>
        <taxon>Pseudomonadota</taxon>
        <taxon>Gammaproteobacteria</taxon>
        <taxon>Alteromonadales</taxon>
        <taxon>Alteromonadaceae</taxon>
        <taxon>Paraglaciecola</taxon>
    </lineage>
</organism>
<feature type="signal peptide" evidence="6">
    <location>
        <begin position="1"/>
        <end position="28"/>
    </location>
</feature>
<dbReference type="PANTHER" id="PTHR11878:SF65">
    <property type="entry name" value="NA_CA-EXCHANGE PROTEIN, ISOFORM G"/>
    <property type="match status" value="1"/>
</dbReference>
<gene>
    <name evidence="8" type="ORF">GAGA_0574</name>
</gene>
<evidence type="ECO:0000256" key="2">
    <source>
        <dbReference type="ARBA" id="ARBA00022737"/>
    </source>
</evidence>
<evidence type="ECO:0000256" key="1">
    <source>
        <dbReference type="ARBA" id="ARBA00022729"/>
    </source>
</evidence>
<protein>
    <recommendedName>
        <fullName evidence="7">Calx-beta domain-containing protein</fullName>
    </recommendedName>
</protein>
<dbReference type="InterPro" id="IPR038081">
    <property type="entry name" value="CalX-like_sf"/>
</dbReference>
<sequence length="640" mass="69742">MHSNSLFKGCVFSLILLWACVVSFTAQADSEIEILIFYQPSFFDAYGEDEGVARIESMVDTLNTAFSEQEVSAKVSLVDFTPMVNLSDSTPYDTQDEDGEDIELGADYYASLYILNDGYEENDMYQKWSPDLVVYLRDHQGEEKLNTASKGGLFSALLAQNTLIDNLIFMHNLGHNLGAEHEYEDAGDTEPEYAHAYTCAGNKTIMYSDYSDAINPYFSSPLLTLDDAICGDAEYADNLTVIKAAVSAKAELGEGVEPWGTVYFESDSYSVNENETATITIKRDGNLGAPAKFKLILTGISAKYLEDYSNAFIDVEFEIGQDNVDITLPIINDKKIEPTETLELRIAYPYLLSKGSTTEATLTIVSDEASSPPGEISLQQSEYSVNEGDPLTIKLARNNGDSGSIEVLLTTQDDTAKSDVDYTSLSEKILFADGQTSANITLFTFNDDTYSEPKNLTLSLTSEDSRHIGVSEAVVTITNTNEPFIGNFLLEATIDVESEVLIYTISRSQNDAIPVGGTVLLTIGSRTHDFEFNISQTNTEITGEFPITNTDFTEAGTATLEIFITGVSQAKNTVNFEAKTDIDSDTNDDSDSEQENPNVISDSGGGAIGPLGLIGLMLLSGILRHFSTPQGNKSDSNQGT</sequence>
<accession>A0ABQ0I279</accession>
<proteinExistence type="predicted"/>
<dbReference type="Proteomes" id="UP000008372">
    <property type="component" value="Unassembled WGS sequence"/>
</dbReference>
<dbReference type="Gene3D" id="3.40.390.10">
    <property type="entry name" value="Collagenase (Catalytic Domain)"/>
    <property type="match status" value="1"/>
</dbReference>
<keyword evidence="4" id="KW-0406">Ion transport</keyword>
<dbReference type="InterPro" id="IPR051171">
    <property type="entry name" value="CaCA"/>
</dbReference>
<dbReference type="PANTHER" id="PTHR11878">
    <property type="entry name" value="SODIUM/CALCIUM EXCHANGER"/>
    <property type="match status" value="1"/>
</dbReference>
<comment type="caution">
    <text evidence="8">The sequence shown here is derived from an EMBL/GenBank/DDBJ whole genome shotgun (WGS) entry which is preliminary data.</text>
</comment>
<feature type="compositionally biased region" description="Acidic residues" evidence="5">
    <location>
        <begin position="583"/>
        <end position="594"/>
    </location>
</feature>
<evidence type="ECO:0000313" key="8">
    <source>
        <dbReference type="EMBL" id="GAC03439.1"/>
    </source>
</evidence>
<dbReference type="Pfam" id="PF03160">
    <property type="entry name" value="Calx-beta"/>
    <property type="match status" value="2"/>
</dbReference>
<feature type="chain" id="PRO_5046931305" description="Calx-beta domain-containing protein" evidence="6">
    <location>
        <begin position="29"/>
        <end position="640"/>
    </location>
</feature>
<feature type="region of interest" description="Disordered" evidence="5">
    <location>
        <begin position="580"/>
        <end position="604"/>
    </location>
</feature>
<keyword evidence="3" id="KW-0106">Calcium</keyword>